<dbReference type="STRING" id="1267564.SAMN05192561_11275"/>
<organism evidence="1 2">
    <name type="scientific">Halopenitus malekzadehii</name>
    <dbReference type="NCBI Taxonomy" id="1267564"/>
    <lineage>
        <taxon>Archaea</taxon>
        <taxon>Methanobacteriati</taxon>
        <taxon>Methanobacteriota</taxon>
        <taxon>Stenosarchaea group</taxon>
        <taxon>Halobacteria</taxon>
        <taxon>Halobacteriales</taxon>
        <taxon>Haloferacaceae</taxon>
        <taxon>Halopenitus</taxon>
    </lineage>
</organism>
<dbReference type="AlphaFoldDB" id="A0A1H6JJY0"/>
<name>A0A1H6JJY0_9EURY</name>
<reference evidence="1 2" key="1">
    <citation type="submission" date="2016-10" db="EMBL/GenBank/DDBJ databases">
        <authorList>
            <person name="de Groot N.N."/>
        </authorList>
    </citation>
    <scope>NUCLEOTIDE SEQUENCE [LARGE SCALE GENOMIC DNA]</scope>
    <source>
        <strain evidence="1 2">IBRC-M10418</strain>
    </source>
</reference>
<sequence length="263" mass="26502">GTGPNVREAATELPGEIVAGLNSLGRWKYLVPLVGPLMGAHELITGAGPDVREAASELPGNIIAGLNSLGKWKYLVPLVGPLMAARDMISNPQKWISAGEQIPTMVARGIKRMATSPVDAVTDVASGIRDRLPFSPAAAGPLQSLDETGPALVQTIASGIEGEQGELVSSVSSVLAATPAGQGVQALGGLMSKTPAGMVAGAAADAIGGQASGGGGGQTIDITVTNNITIDGSGSPENSVEQAAQQGTSTALEEFFDRLARET</sequence>
<accession>A0A1H6JJY0</accession>
<feature type="non-terminal residue" evidence="1">
    <location>
        <position position="1"/>
    </location>
</feature>
<gene>
    <name evidence="1" type="ORF">SAMN05192561_11275</name>
</gene>
<keyword evidence="2" id="KW-1185">Reference proteome</keyword>
<protein>
    <submittedName>
        <fullName evidence="1">Uncharacterized protein</fullName>
    </submittedName>
</protein>
<dbReference type="Proteomes" id="UP000199215">
    <property type="component" value="Unassembled WGS sequence"/>
</dbReference>
<dbReference type="EMBL" id="FNWU01000012">
    <property type="protein sequence ID" value="SEH61148.1"/>
    <property type="molecule type" value="Genomic_DNA"/>
</dbReference>
<dbReference type="OrthoDB" id="346395at2157"/>
<evidence type="ECO:0000313" key="1">
    <source>
        <dbReference type="EMBL" id="SEH61148.1"/>
    </source>
</evidence>
<evidence type="ECO:0000313" key="2">
    <source>
        <dbReference type="Proteomes" id="UP000199215"/>
    </source>
</evidence>
<proteinExistence type="predicted"/>